<comment type="caution">
    <text evidence="1">The sequence shown here is derived from an EMBL/GenBank/DDBJ whole genome shotgun (WGS) entry which is preliminary data.</text>
</comment>
<gene>
    <name evidence="1" type="ORF">KY290_007938</name>
</gene>
<organism evidence="1 2">
    <name type="scientific">Solanum tuberosum</name>
    <name type="common">Potato</name>
    <dbReference type="NCBI Taxonomy" id="4113"/>
    <lineage>
        <taxon>Eukaryota</taxon>
        <taxon>Viridiplantae</taxon>
        <taxon>Streptophyta</taxon>
        <taxon>Embryophyta</taxon>
        <taxon>Tracheophyta</taxon>
        <taxon>Spermatophyta</taxon>
        <taxon>Magnoliopsida</taxon>
        <taxon>eudicotyledons</taxon>
        <taxon>Gunneridae</taxon>
        <taxon>Pentapetalae</taxon>
        <taxon>asterids</taxon>
        <taxon>lamiids</taxon>
        <taxon>Solanales</taxon>
        <taxon>Solanaceae</taxon>
        <taxon>Solanoideae</taxon>
        <taxon>Solaneae</taxon>
        <taxon>Solanum</taxon>
    </lineage>
</organism>
<dbReference type="Proteomes" id="UP000826656">
    <property type="component" value="Unassembled WGS sequence"/>
</dbReference>
<proteinExistence type="predicted"/>
<accession>A0ABQ7W6Z2</accession>
<protein>
    <submittedName>
        <fullName evidence="1">Uncharacterized protein</fullName>
    </submittedName>
</protein>
<evidence type="ECO:0000313" key="2">
    <source>
        <dbReference type="Proteomes" id="UP000826656"/>
    </source>
</evidence>
<dbReference type="EMBL" id="JAIVGD010000003">
    <property type="protein sequence ID" value="KAH0776527.1"/>
    <property type="molecule type" value="Genomic_DNA"/>
</dbReference>
<keyword evidence="2" id="KW-1185">Reference proteome</keyword>
<evidence type="ECO:0000313" key="1">
    <source>
        <dbReference type="EMBL" id="KAH0776527.1"/>
    </source>
</evidence>
<name>A0ABQ7W6Z2_SOLTU</name>
<sequence>MLKFQTNKWWRFCYGSLLSRQAQDDSWMGRMYGMAELQLWISGRPVTDDEMATLVECYPLTDSMMYMCRMEPAF</sequence>
<reference evidence="1 2" key="1">
    <citation type="journal article" date="2021" name="bioRxiv">
        <title>Chromosome-scale and haplotype-resolved genome assembly of a tetraploid potato cultivar.</title>
        <authorList>
            <person name="Sun H."/>
            <person name="Jiao W.-B."/>
            <person name="Krause K."/>
            <person name="Campoy J.A."/>
            <person name="Goel M."/>
            <person name="Folz-Donahue K."/>
            <person name="Kukat C."/>
            <person name="Huettel B."/>
            <person name="Schneeberger K."/>
        </authorList>
    </citation>
    <scope>NUCLEOTIDE SEQUENCE [LARGE SCALE GENOMIC DNA]</scope>
    <source>
        <strain evidence="1">SolTubOtavaFocal</strain>
        <tissue evidence="1">Leaves</tissue>
    </source>
</reference>